<proteinExistence type="inferred from homology"/>
<keyword evidence="3" id="KW-0238">DNA-binding</keyword>
<dbReference type="EMBL" id="JAOQJV010000011">
    <property type="protein sequence ID" value="MCU6700347.1"/>
    <property type="molecule type" value="Genomic_DNA"/>
</dbReference>
<protein>
    <submittedName>
        <fullName evidence="6">LysR family transcriptional regulator</fullName>
    </submittedName>
</protein>
<dbReference type="Pfam" id="PF03466">
    <property type="entry name" value="LysR_substrate"/>
    <property type="match status" value="1"/>
</dbReference>
<dbReference type="InterPro" id="IPR036390">
    <property type="entry name" value="WH_DNA-bd_sf"/>
</dbReference>
<comment type="caution">
    <text evidence="6">The sequence shown here is derived from an EMBL/GenBank/DDBJ whole genome shotgun (WGS) entry which is preliminary data.</text>
</comment>
<keyword evidence="2" id="KW-0805">Transcription regulation</keyword>
<dbReference type="PROSITE" id="PS50931">
    <property type="entry name" value="HTH_LYSR"/>
    <property type="match status" value="1"/>
</dbReference>
<reference evidence="6 7" key="1">
    <citation type="journal article" date="2021" name="ISME Commun">
        <title>Automated analysis of genomic sequences facilitates high-throughput and comprehensive description of bacteria.</title>
        <authorList>
            <person name="Hitch T.C.A."/>
        </authorList>
    </citation>
    <scope>NUCLEOTIDE SEQUENCE [LARGE SCALE GENOMIC DNA]</scope>
    <source>
        <strain evidence="6 7">Sanger_02</strain>
    </source>
</reference>
<dbReference type="CDD" id="cd05466">
    <property type="entry name" value="PBP2_LTTR_substrate"/>
    <property type="match status" value="1"/>
</dbReference>
<dbReference type="Gene3D" id="1.10.10.10">
    <property type="entry name" value="Winged helix-like DNA-binding domain superfamily/Winged helix DNA-binding domain"/>
    <property type="match status" value="1"/>
</dbReference>
<dbReference type="PANTHER" id="PTHR30126">
    <property type="entry name" value="HTH-TYPE TRANSCRIPTIONAL REGULATOR"/>
    <property type="match status" value="1"/>
</dbReference>
<keyword evidence="4" id="KW-0804">Transcription</keyword>
<dbReference type="InterPro" id="IPR036388">
    <property type="entry name" value="WH-like_DNA-bd_sf"/>
</dbReference>
<dbReference type="Pfam" id="PF00126">
    <property type="entry name" value="HTH_1"/>
    <property type="match status" value="1"/>
</dbReference>
<evidence type="ECO:0000256" key="3">
    <source>
        <dbReference type="ARBA" id="ARBA00023125"/>
    </source>
</evidence>
<dbReference type="RefSeq" id="WP_262581758.1">
    <property type="nucleotide sequence ID" value="NZ_JAOQJV010000011.1"/>
</dbReference>
<dbReference type="Gene3D" id="3.40.190.290">
    <property type="match status" value="1"/>
</dbReference>
<dbReference type="SUPFAM" id="SSF53850">
    <property type="entry name" value="Periplasmic binding protein-like II"/>
    <property type="match status" value="1"/>
</dbReference>
<dbReference type="InterPro" id="IPR000847">
    <property type="entry name" value="LysR_HTH_N"/>
</dbReference>
<dbReference type="InterPro" id="IPR005119">
    <property type="entry name" value="LysR_subst-bd"/>
</dbReference>
<name>A0ABT2S7F0_9FIRM</name>
<dbReference type="SUPFAM" id="SSF46785">
    <property type="entry name" value="Winged helix' DNA-binding domain"/>
    <property type="match status" value="1"/>
</dbReference>
<evidence type="ECO:0000256" key="1">
    <source>
        <dbReference type="ARBA" id="ARBA00009437"/>
    </source>
</evidence>
<evidence type="ECO:0000313" key="6">
    <source>
        <dbReference type="EMBL" id="MCU6700347.1"/>
    </source>
</evidence>
<keyword evidence="7" id="KW-1185">Reference proteome</keyword>
<accession>A0ABT2S7F0</accession>
<evidence type="ECO:0000259" key="5">
    <source>
        <dbReference type="PROSITE" id="PS50931"/>
    </source>
</evidence>
<sequence>MDINFEYYKIFYYVAKYKNITKAAGVLKSNQPNVTRVIKLLESQLNCALFIREPRGLKLTEEGKRLYEHVEVACHHLFNAEAELSSLGEGLGGTIEIGVTETALHLYLMDKICEFKKSYPEIKIKIRNNTTPEVIDDLNGGKTDIAFITNPFSVSEKLTSRKMTEFHEILVGGSIYEELAESRKTLKELCSYPLIGLGNGTATYELYKAVFSEAKIDYELDMEVATANLMLPLIQNDLGIGFVPEALAEPLLEKKELVQIDVDMKMPPRDIQMVWDKGVGKSWAAELFIKYLEK</sequence>
<feature type="domain" description="HTH lysR-type" evidence="5">
    <location>
        <begin position="3"/>
        <end position="60"/>
    </location>
</feature>
<comment type="similarity">
    <text evidence="1">Belongs to the LysR transcriptional regulatory family.</text>
</comment>
<evidence type="ECO:0000313" key="7">
    <source>
        <dbReference type="Proteomes" id="UP001207605"/>
    </source>
</evidence>
<gene>
    <name evidence="6" type="ORF">OCV65_08905</name>
</gene>
<dbReference type="PANTHER" id="PTHR30126:SF64">
    <property type="entry name" value="HTH-TYPE TRANSCRIPTIONAL REGULATOR CITR"/>
    <property type="match status" value="1"/>
</dbReference>
<dbReference type="Proteomes" id="UP001207605">
    <property type="component" value="Unassembled WGS sequence"/>
</dbReference>
<evidence type="ECO:0000256" key="4">
    <source>
        <dbReference type="ARBA" id="ARBA00023163"/>
    </source>
</evidence>
<evidence type="ECO:0000256" key="2">
    <source>
        <dbReference type="ARBA" id="ARBA00023015"/>
    </source>
</evidence>
<organism evidence="6 7">
    <name type="scientific">Dorea ammoniilytica</name>
    <dbReference type="NCBI Taxonomy" id="2981788"/>
    <lineage>
        <taxon>Bacteria</taxon>
        <taxon>Bacillati</taxon>
        <taxon>Bacillota</taxon>
        <taxon>Clostridia</taxon>
        <taxon>Lachnospirales</taxon>
        <taxon>Lachnospiraceae</taxon>
        <taxon>Dorea</taxon>
    </lineage>
</organism>